<dbReference type="AlphaFoldDB" id="A0AAF0JA38"/>
<dbReference type="Gene3D" id="2.130.10.10">
    <property type="entry name" value="YVTN repeat-like/Quinoprotein amine dehydrogenase"/>
    <property type="match status" value="2"/>
</dbReference>
<accession>A0AAF0JA38</accession>
<organism evidence="1 2">
    <name type="scientific">Malassezia cuniculi</name>
    <dbReference type="NCBI Taxonomy" id="948313"/>
    <lineage>
        <taxon>Eukaryota</taxon>
        <taxon>Fungi</taxon>
        <taxon>Dikarya</taxon>
        <taxon>Basidiomycota</taxon>
        <taxon>Ustilaginomycotina</taxon>
        <taxon>Malasseziomycetes</taxon>
        <taxon>Malasseziales</taxon>
        <taxon>Malasseziaceae</taxon>
        <taxon>Malassezia</taxon>
    </lineage>
</organism>
<dbReference type="EMBL" id="CP119877">
    <property type="protein sequence ID" value="WFD33946.1"/>
    <property type="molecule type" value="Genomic_DNA"/>
</dbReference>
<dbReference type="GO" id="GO:1990810">
    <property type="term" value="P:microtubule anchoring at mitotic spindle pole body"/>
    <property type="evidence" value="ECO:0007669"/>
    <property type="project" value="TreeGrafter"/>
</dbReference>
<dbReference type="InterPro" id="IPR001680">
    <property type="entry name" value="WD40_rpt"/>
</dbReference>
<gene>
    <name evidence="1" type="ORF">MCUN1_000774</name>
</gene>
<evidence type="ECO:0000313" key="2">
    <source>
        <dbReference type="Proteomes" id="UP001219933"/>
    </source>
</evidence>
<protein>
    <recommendedName>
        <fullName evidence="3">WD repeat-containing protein WRAP73</fullName>
    </recommendedName>
</protein>
<evidence type="ECO:0008006" key="3">
    <source>
        <dbReference type="Google" id="ProtNLM"/>
    </source>
</evidence>
<reference evidence="1" key="1">
    <citation type="submission" date="2023-03" db="EMBL/GenBank/DDBJ databases">
        <title>Mating type loci evolution in Malassezia.</title>
        <authorList>
            <person name="Coelho M.A."/>
        </authorList>
    </citation>
    <scope>NUCLEOTIDE SEQUENCE</scope>
    <source>
        <strain evidence="1">CBS 11721</strain>
    </source>
</reference>
<dbReference type="Proteomes" id="UP001219933">
    <property type="component" value="Chromosome 1"/>
</dbReference>
<dbReference type="SMART" id="SM00320">
    <property type="entry name" value="WD40"/>
    <property type="match status" value="4"/>
</dbReference>
<proteinExistence type="predicted"/>
<dbReference type="PANTHER" id="PTHR16220:SF0">
    <property type="entry name" value="WD REPEAT-CONTAINING PROTEIN WRAP73"/>
    <property type="match status" value="1"/>
</dbReference>
<evidence type="ECO:0000313" key="1">
    <source>
        <dbReference type="EMBL" id="WFD33946.1"/>
    </source>
</evidence>
<dbReference type="PANTHER" id="PTHR16220">
    <property type="entry name" value="WD REPEAT PROTEIN 8-RELATED"/>
    <property type="match status" value="1"/>
</dbReference>
<keyword evidence="2" id="KW-1185">Reference proteome</keyword>
<dbReference type="Pfam" id="PF00400">
    <property type="entry name" value="WD40"/>
    <property type="match status" value="2"/>
</dbReference>
<dbReference type="GO" id="GO:1990811">
    <property type="term" value="C:MWP complex"/>
    <property type="evidence" value="ECO:0007669"/>
    <property type="project" value="TreeGrafter"/>
</dbReference>
<dbReference type="InterPro" id="IPR052778">
    <property type="entry name" value="Centrosome-WD_assoc"/>
</dbReference>
<name>A0AAF0JA38_9BASI</name>
<dbReference type="SUPFAM" id="SSF69322">
    <property type="entry name" value="Tricorn protease domain 2"/>
    <property type="match status" value="1"/>
</dbReference>
<sequence>MDFTATYRHAARECIAFSPGSTFIAYVGGPRGTKVLVRVSGTLQIVRQWEFEQAINSLSWSRDGLFLLASAHTTCKVGGVSYVLPLDPDAVVDDGSDDGRGWVAKLDAGPAGLHSADWLPVSRIPAVCQFSCFGIRAVISSLVDQALFVVPNTHPILLSSPAWPEHYGVVQRENEVDYIALYRSSNLDAPNIDTPVEWVRERAIRLHTRNLNGVKWSPDGNYLCAWEHHLEYKAHVYALSGAHLATFQQINGKAETTVAGSLVNRSLKASQTTSSEVSGSTLGIRHVCWHPSSQFLALGGCDEAVRILTSTDWTEAYTLDLSDRNVNTTVWSEPHHWFEATGGRGIVALERVSGPFELRSPSTDRGDSVGISELAWNASGSFLAAVNDAVPEAVFIFSFSLSDGVHLEGIMHLNMPVRTLSWNPKGDSLAAACETSAVYIWNGTSPEAVAVPNDGFSTMRVEWSPDGNALLLAAQTSFCCAVNAEQDTQ</sequence>
<dbReference type="GO" id="GO:0005815">
    <property type="term" value="C:microtubule organizing center"/>
    <property type="evidence" value="ECO:0007669"/>
    <property type="project" value="TreeGrafter"/>
</dbReference>
<dbReference type="InterPro" id="IPR015943">
    <property type="entry name" value="WD40/YVTN_repeat-like_dom_sf"/>
</dbReference>